<proteinExistence type="inferred from homology"/>
<protein>
    <submittedName>
        <fullName evidence="10">AI-2E family transporter</fullName>
    </submittedName>
</protein>
<feature type="region of interest" description="Disordered" evidence="8">
    <location>
        <begin position="366"/>
        <end position="386"/>
    </location>
</feature>
<name>A0A7K1KMN7_9BACT</name>
<evidence type="ECO:0000256" key="3">
    <source>
        <dbReference type="ARBA" id="ARBA00022448"/>
    </source>
</evidence>
<dbReference type="Proteomes" id="UP000461162">
    <property type="component" value="Unassembled WGS sequence"/>
</dbReference>
<evidence type="ECO:0000256" key="9">
    <source>
        <dbReference type="SAM" id="Phobius"/>
    </source>
</evidence>
<evidence type="ECO:0000256" key="7">
    <source>
        <dbReference type="ARBA" id="ARBA00023136"/>
    </source>
</evidence>
<keyword evidence="6 9" id="KW-1133">Transmembrane helix</keyword>
<keyword evidence="4" id="KW-1003">Cell membrane</keyword>
<evidence type="ECO:0000313" key="11">
    <source>
        <dbReference type="Proteomes" id="UP000461162"/>
    </source>
</evidence>
<evidence type="ECO:0000256" key="2">
    <source>
        <dbReference type="ARBA" id="ARBA00009773"/>
    </source>
</evidence>
<dbReference type="GO" id="GO:0005886">
    <property type="term" value="C:plasma membrane"/>
    <property type="evidence" value="ECO:0007669"/>
    <property type="project" value="UniProtKB-SubCell"/>
</dbReference>
<evidence type="ECO:0000256" key="4">
    <source>
        <dbReference type="ARBA" id="ARBA00022475"/>
    </source>
</evidence>
<feature type="transmembrane region" description="Helical" evidence="9">
    <location>
        <begin position="168"/>
        <end position="187"/>
    </location>
</feature>
<feature type="transmembrane region" description="Helical" evidence="9">
    <location>
        <begin position="12"/>
        <end position="29"/>
    </location>
</feature>
<dbReference type="InterPro" id="IPR002549">
    <property type="entry name" value="AI-2E-like"/>
</dbReference>
<reference evidence="10 11" key="1">
    <citation type="submission" date="2019-11" db="EMBL/GenBank/DDBJ databases">
        <title>Pseudodesulfovibrio alkaliphilus, sp. nov., an alkaliphilic sulfate-reducing bacteria from mud volcano of Taman peninsula, Russia.</title>
        <authorList>
            <person name="Frolova A."/>
            <person name="Merkel A.Y."/>
            <person name="Slobodkin A.I."/>
        </authorList>
    </citation>
    <scope>NUCLEOTIDE SEQUENCE [LARGE SCALE GENOMIC DNA]</scope>
    <source>
        <strain evidence="10 11">F-1</strain>
    </source>
</reference>
<evidence type="ECO:0000256" key="5">
    <source>
        <dbReference type="ARBA" id="ARBA00022692"/>
    </source>
</evidence>
<feature type="transmembrane region" description="Helical" evidence="9">
    <location>
        <begin position="227"/>
        <end position="255"/>
    </location>
</feature>
<keyword evidence="11" id="KW-1185">Reference proteome</keyword>
<gene>
    <name evidence="10" type="ORF">GKC30_06670</name>
</gene>
<sequence length="386" mass="42037">MLKDTPYTLDSVVRMLLGAAFVAGLVWMLGYLSGVLIPFVVALLLAYLLNPLTSRVERAVRNRWLAVAITVAGLAAVATGVVWLLSPLVAAEFAHMGRVLADLAGNAALARRAREYLPDEVWVWVRTMAGDENVRALFTSDGAVEAMRRVAGTLLPGVRGVLYRTLDLFAWVLGLGVVLLYVIFLLADFARIRERWQDYLPERYRAGAAAFMQEFERTMSLYFRGQMIIALLVGTLLSVGFVLIGLPMAVMLGMFIGILNIAPYLGTLGIAPAVALAGLSSLEAGQPPWIGIVLVLLVFAVVQAIQEIILIPRIQGENLGLSPWLILLSLSIWGKLLGFLGLLIALPATCLCLSYYRRMLAGRRPLDDEKGQPPTPQPDDTGETHG</sequence>
<dbReference type="PANTHER" id="PTHR21716">
    <property type="entry name" value="TRANSMEMBRANE PROTEIN"/>
    <property type="match status" value="1"/>
</dbReference>
<dbReference type="PANTHER" id="PTHR21716:SF53">
    <property type="entry name" value="PERMEASE PERM-RELATED"/>
    <property type="match status" value="1"/>
</dbReference>
<feature type="transmembrane region" description="Helical" evidence="9">
    <location>
        <begin position="64"/>
        <end position="86"/>
    </location>
</feature>
<keyword evidence="3" id="KW-0813">Transport</keyword>
<feature type="transmembrane region" description="Helical" evidence="9">
    <location>
        <begin position="289"/>
        <end position="312"/>
    </location>
</feature>
<comment type="similarity">
    <text evidence="2">Belongs to the autoinducer-2 exporter (AI-2E) (TC 2.A.86) family.</text>
</comment>
<feature type="transmembrane region" description="Helical" evidence="9">
    <location>
        <begin position="332"/>
        <end position="356"/>
    </location>
</feature>
<keyword evidence="7 9" id="KW-0472">Membrane</keyword>
<organism evidence="10 11">
    <name type="scientific">Pseudodesulfovibrio alkaliphilus</name>
    <dbReference type="NCBI Taxonomy" id="2661613"/>
    <lineage>
        <taxon>Bacteria</taxon>
        <taxon>Pseudomonadati</taxon>
        <taxon>Thermodesulfobacteriota</taxon>
        <taxon>Desulfovibrionia</taxon>
        <taxon>Desulfovibrionales</taxon>
        <taxon>Desulfovibrionaceae</taxon>
    </lineage>
</organism>
<evidence type="ECO:0000256" key="6">
    <source>
        <dbReference type="ARBA" id="ARBA00022989"/>
    </source>
</evidence>
<feature type="transmembrane region" description="Helical" evidence="9">
    <location>
        <begin position="261"/>
        <end position="282"/>
    </location>
</feature>
<feature type="transmembrane region" description="Helical" evidence="9">
    <location>
        <begin position="35"/>
        <end position="52"/>
    </location>
</feature>
<dbReference type="EMBL" id="WODC01000003">
    <property type="protein sequence ID" value="MUM77310.1"/>
    <property type="molecule type" value="Genomic_DNA"/>
</dbReference>
<dbReference type="AlphaFoldDB" id="A0A7K1KMN7"/>
<accession>A0A7K1KMN7</accession>
<evidence type="ECO:0000256" key="8">
    <source>
        <dbReference type="SAM" id="MobiDB-lite"/>
    </source>
</evidence>
<comment type="caution">
    <text evidence="10">The sequence shown here is derived from an EMBL/GenBank/DDBJ whole genome shotgun (WGS) entry which is preliminary data.</text>
</comment>
<keyword evidence="5 9" id="KW-0812">Transmembrane</keyword>
<evidence type="ECO:0000256" key="1">
    <source>
        <dbReference type="ARBA" id="ARBA00004651"/>
    </source>
</evidence>
<dbReference type="RefSeq" id="WP_155933318.1">
    <property type="nucleotide sequence ID" value="NZ_WODC01000003.1"/>
</dbReference>
<dbReference type="GO" id="GO:0055085">
    <property type="term" value="P:transmembrane transport"/>
    <property type="evidence" value="ECO:0007669"/>
    <property type="project" value="TreeGrafter"/>
</dbReference>
<comment type="subcellular location">
    <subcellularLocation>
        <location evidence="1">Cell membrane</location>
        <topology evidence="1">Multi-pass membrane protein</topology>
    </subcellularLocation>
</comment>
<evidence type="ECO:0000313" key="10">
    <source>
        <dbReference type="EMBL" id="MUM77310.1"/>
    </source>
</evidence>
<dbReference type="Pfam" id="PF01594">
    <property type="entry name" value="AI-2E_transport"/>
    <property type="match status" value="1"/>
</dbReference>